<dbReference type="AlphaFoldDB" id="A0A225W7G3"/>
<name>A0A225W7G3_9STRA</name>
<keyword evidence="1" id="KW-1133">Transmembrane helix</keyword>
<evidence type="ECO:0000256" key="1">
    <source>
        <dbReference type="SAM" id="Phobius"/>
    </source>
</evidence>
<gene>
    <name evidence="2" type="ORF">PHMEG_00013823</name>
</gene>
<dbReference type="EMBL" id="NBNE01001715">
    <property type="protein sequence ID" value="OWZ12937.1"/>
    <property type="molecule type" value="Genomic_DNA"/>
</dbReference>
<evidence type="ECO:0000313" key="3">
    <source>
        <dbReference type="Proteomes" id="UP000198211"/>
    </source>
</evidence>
<keyword evidence="3" id="KW-1185">Reference proteome</keyword>
<dbReference type="OrthoDB" id="128685at2759"/>
<comment type="caution">
    <text evidence="2">The sequence shown here is derived from an EMBL/GenBank/DDBJ whole genome shotgun (WGS) entry which is preliminary data.</text>
</comment>
<organism evidence="2 3">
    <name type="scientific">Phytophthora megakarya</name>
    <dbReference type="NCBI Taxonomy" id="4795"/>
    <lineage>
        <taxon>Eukaryota</taxon>
        <taxon>Sar</taxon>
        <taxon>Stramenopiles</taxon>
        <taxon>Oomycota</taxon>
        <taxon>Peronosporomycetes</taxon>
        <taxon>Peronosporales</taxon>
        <taxon>Peronosporaceae</taxon>
        <taxon>Phytophthora</taxon>
    </lineage>
</organism>
<feature type="transmembrane region" description="Helical" evidence="1">
    <location>
        <begin position="20"/>
        <end position="41"/>
    </location>
</feature>
<protein>
    <submittedName>
        <fullName evidence="2">Uncharacterized protein</fullName>
    </submittedName>
</protein>
<keyword evidence="1" id="KW-0472">Membrane</keyword>
<proteinExistence type="predicted"/>
<accession>A0A225W7G3</accession>
<dbReference type="Proteomes" id="UP000198211">
    <property type="component" value="Unassembled WGS sequence"/>
</dbReference>
<keyword evidence="1" id="KW-0812">Transmembrane</keyword>
<sequence length="135" mass="15167">MTRCQAKQRNSQEIATYSRYTNGFAIFLWLFGLALTLDVYFTDGTELVLPGVRFILSYPTRFLAFYEPKVMGFVAMLNDTIERLDISDQVSGAWDFAAALVTLVCVHHVIDSARTTVANRLRSSIDTTSTQPSDN</sequence>
<reference evidence="3" key="1">
    <citation type="submission" date="2017-03" db="EMBL/GenBank/DDBJ databases">
        <title>Phytopthora megakarya and P. palmivora, two closely related causual agents of cacao black pod achieved similar genome size and gene model numbers by different mechanisms.</title>
        <authorList>
            <person name="Ali S."/>
            <person name="Shao J."/>
            <person name="Larry D.J."/>
            <person name="Kronmiller B."/>
            <person name="Shen D."/>
            <person name="Strem M.D."/>
            <person name="Melnick R.L."/>
            <person name="Guiltinan M.J."/>
            <person name="Tyler B.M."/>
            <person name="Meinhardt L.W."/>
            <person name="Bailey B.A."/>
        </authorList>
    </citation>
    <scope>NUCLEOTIDE SEQUENCE [LARGE SCALE GENOMIC DNA]</scope>
    <source>
        <strain evidence="3">zdho120</strain>
    </source>
</reference>
<evidence type="ECO:0000313" key="2">
    <source>
        <dbReference type="EMBL" id="OWZ12937.1"/>
    </source>
</evidence>